<proteinExistence type="inferred from homology"/>
<dbReference type="Proteomes" id="UP000229559">
    <property type="component" value="Unassembled WGS sequence"/>
</dbReference>
<evidence type="ECO:0000313" key="9">
    <source>
        <dbReference type="EMBL" id="PIU33006.1"/>
    </source>
</evidence>
<keyword evidence="6" id="KW-0788">Thiol protease</keyword>
<accession>A0A2M6YPE4</accession>
<dbReference type="PANTHER" id="PTHR23402:SF1">
    <property type="entry name" value="PYROGLUTAMYL-PEPTIDASE I"/>
    <property type="match status" value="1"/>
</dbReference>
<dbReference type="GO" id="GO:0006508">
    <property type="term" value="P:proteolysis"/>
    <property type="evidence" value="ECO:0007669"/>
    <property type="project" value="UniProtKB-KW"/>
</dbReference>
<evidence type="ECO:0000256" key="5">
    <source>
        <dbReference type="ARBA" id="ARBA00022801"/>
    </source>
</evidence>
<dbReference type="AlphaFoldDB" id="A0A2M6YPE4"/>
<dbReference type="SUPFAM" id="SSF53182">
    <property type="entry name" value="Pyrrolidone carboxyl peptidase (pyroglutamate aminopeptidase)"/>
    <property type="match status" value="1"/>
</dbReference>
<dbReference type="InterPro" id="IPR016125">
    <property type="entry name" value="Peptidase_C15-like"/>
</dbReference>
<dbReference type="EMBL" id="PEXA01000065">
    <property type="protein sequence ID" value="PIU33006.1"/>
    <property type="molecule type" value="Genomic_DNA"/>
</dbReference>
<dbReference type="PANTHER" id="PTHR23402">
    <property type="entry name" value="PROTEASE FAMILY C15 PYROGLUTAMYL-PEPTIDASE I-RELATED"/>
    <property type="match status" value="1"/>
</dbReference>
<gene>
    <name evidence="9" type="ORF">COT04_02440</name>
</gene>
<comment type="similarity">
    <text evidence="1">Belongs to the peptidase C15 family.</text>
</comment>
<dbReference type="Gene3D" id="3.40.630.20">
    <property type="entry name" value="Peptidase C15, pyroglutamyl peptidase I-like"/>
    <property type="match status" value="1"/>
</dbReference>
<keyword evidence="4" id="KW-0645">Protease</keyword>
<keyword evidence="5" id="KW-0378">Hydrolase</keyword>
<keyword evidence="3" id="KW-0963">Cytoplasm</keyword>
<evidence type="ECO:0000256" key="4">
    <source>
        <dbReference type="ARBA" id="ARBA00022670"/>
    </source>
</evidence>
<organism evidence="9 10">
    <name type="scientific">Candidatus Shapirobacteria bacterium CG07_land_8_20_14_0_80_39_12</name>
    <dbReference type="NCBI Taxonomy" id="1974480"/>
    <lineage>
        <taxon>Bacteria</taxon>
        <taxon>Candidatus Shapironibacteriota</taxon>
    </lineage>
</organism>
<name>A0A2M6YPE4_9BACT</name>
<evidence type="ECO:0000313" key="10">
    <source>
        <dbReference type="Proteomes" id="UP000229559"/>
    </source>
</evidence>
<dbReference type="Pfam" id="PF01470">
    <property type="entry name" value="Peptidase_C15"/>
    <property type="match status" value="1"/>
</dbReference>
<evidence type="ECO:0000256" key="2">
    <source>
        <dbReference type="ARBA" id="ARBA00019191"/>
    </source>
</evidence>
<protein>
    <recommendedName>
        <fullName evidence="2">Pyrrolidone-carboxylate peptidase</fullName>
    </recommendedName>
    <alternativeName>
        <fullName evidence="7">5-oxoprolyl-peptidase</fullName>
    </alternativeName>
    <alternativeName>
        <fullName evidence="8">Pyroglutamyl-peptidase I</fullName>
    </alternativeName>
</protein>
<dbReference type="InterPro" id="IPR000816">
    <property type="entry name" value="Peptidase_C15"/>
</dbReference>
<dbReference type="GO" id="GO:0016920">
    <property type="term" value="F:pyroglutamyl-peptidase activity"/>
    <property type="evidence" value="ECO:0007669"/>
    <property type="project" value="InterPro"/>
</dbReference>
<dbReference type="GO" id="GO:0005829">
    <property type="term" value="C:cytosol"/>
    <property type="evidence" value="ECO:0007669"/>
    <property type="project" value="InterPro"/>
</dbReference>
<evidence type="ECO:0000256" key="7">
    <source>
        <dbReference type="ARBA" id="ARBA00030836"/>
    </source>
</evidence>
<dbReference type="PRINTS" id="PR00706">
    <property type="entry name" value="PYROGLUPTASE"/>
</dbReference>
<dbReference type="InterPro" id="IPR036440">
    <property type="entry name" value="Peptidase_C15-like_sf"/>
</dbReference>
<sequence length="168" mass="19700">MKILIYAFRPFKKYKKNISEEVVKNLVNKRKFIKVILPIVYKKKYILNKIKKHQPDIIIGFGQSAGKLIGIERRAKNVFEMERPKGKRVIDPTGPKLYFTNLNLKKIPGVRISYNAGDYLCNLTMYVILDFIKKENLKTRFAFIHIPKNYNLKKATKVSQELIRNISP</sequence>
<evidence type="ECO:0000256" key="8">
    <source>
        <dbReference type="ARBA" id="ARBA00031559"/>
    </source>
</evidence>
<comment type="caution">
    <text evidence="9">The sequence shown here is derived from an EMBL/GenBank/DDBJ whole genome shotgun (WGS) entry which is preliminary data.</text>
</comment>
<evidence type="ECO:0000256" key="1">
    <source>
        <dbReference type="ARBA" id="ARBA00006641"/>
    </source>
</evidence>
<evidence type="ECO:0000256" key="6">
    <source>
        <dbReference type="ARBA" id="ARBA00022807"/>
    </source>
</evidence>
<evidence type="ECO:0000256" key="3">
    <source>
        <dbReference type="ARBA" id="ARBA00022490"/>
    </source>
</evidence>
<reference evidence="10" key="1">
    <citation type="submission" date="2017-09" db="EMBL/GenBank/DDBJ databases">
        <title>Depth-based differentiation of microbial function through sediment-hosted aquifers and enrichment of novel symbionts in the deep terrestrial subsurface.</title>
        <authorList>
            <person name="Probst A.J."/>
            <person name="Ladd B."/>
            <person name="Jarett J.K."/>
            <person name="Geller-Mcgrath D.E."/>
            <person name="Sieber C.M.K."/>
            <person name="Emerson J.B."/>
            <person name="Anantharaman K."/>
            <person name="Thomas B.C."/>
            <person name="Malmstrom R."/>
            <person name="Stieglmeier M."/>
            <person name="Klingl A."/>
            <person name="Woyke T."/>
            <person name="Ryan C.M."/>
            <person name="Banfield J.F."/>
        </authorList>
    </citation>
    <scope>NUCLEOTIDE SEQUENCE [LARGE SCALE GENOMIC DNA]</scope>
</reference>